<keyword evidence="3" id="KW-1185">Reference proteome</keyword>
<dbReference type="Pfam" id="PF02082">
    <property type="entry name" value="Rrf2"/>
    <property type="match status" value="1"/>
</dbReference>
<dbReference type="SUPFAM" id="SSF46785">
    <property type="entry name" value="Winged helix' DNA-binding domain"/>
    <property type="match status" value="1"/>
</dbReference>
<organism evidence="2 3">
    <name type="scientific">Nitrosospira lacus</name>
    <dbReference type="NCBI Taxonomy" id="1288494"/>
    <lineage>
        <taxon>Bacteria</taxon>
        <taxon>Pseudomonadati</taxon>
        <taxon>Pseudomonadota</taxon>
        <taxon>Betaproteobacteria</taxon>
        <taxon>Nitrosomonadales</taxon>
        <taxon>Nitrosomonadaceae</taxon>
        <taxon>Nitrosospira</taxon>
    </lineage>
</organism>
<dbReference type="KEGG" id="nlc:EBAPG3_005500"/>
<dbReference type="NCBIfam" id="TIGR00738">
    <property type="entry name" value="rrf2_super"/>
    <property type="match status" value="1"/>
</dbReference>
<reference evidence="2 3" key="1">
    <citation type="journal article" date="2015" name="Int. J. Syst. Evol. Microbiol.">
        <title>Nitrosospira lacus sp. nov., a psychrotolerant, ammonia-oxidizing bacterium from sandy lake sediment.</title>
        <authorList>
            <person name="Urakawa H."/>
            <person name="Garcia J.C."/>
            <person name="Nielsen J.L."/>
            <person name="Le V.Q."/>
            <person name="Kozlowski J.A."/>
            <person name="Stein L.Y."/>
            <person name="Lim C.K."/>
            <person name="Pommerening-Roser A."/>
            <person name="Martens-Habbena W."/>
            <person name="Stahl D.A."/>
            <person name="Klotz M.G."/>
        </authorList>
    </citation>
    <scope>NUCLEOTIDE SEQUENCE [LARGE SCALE GENOMIC DNA]</scope>
    <source>
        <strain evidence="2 3">APG3</strain>
    </source>
</reference>
<proteinExistence type="predicted"/>
<dbReference type="Gene3D" id="1.10.10.10">
    <property type="entry name" value="Winged helix-like DNA-binding domain superfamily/Winged helix DNA-binding domain"/>
    <property type="match status" value="1"/>
</dbReference>
<dbReference type="FunFam" id="1.10.10.10:FF:000026">
    <property type="entry name" value="HTH-type transcriptional regulator IscR"/>
    <property type="match status" value="1"/>
</dbReference>
<dbReference type="EMBL" id="CP021106">
    <property type="protein sequence ID" value="ARO89036.1"/>
    <property type="molecule type" value="Genomic_DNA"/>
</dbReference>
<dbReference type="AlphaFoldDB" id="A0A1W6STB9"/>
<evidence type="ECO:0000313" key="2">
    <source>
        <dbReference type="EMBL" id="ARO89036.1"/>
    </source>
</evidence>
<evidence type="ECO:0000313" key="3">
    <source>
        <dbReference type="Proteomes" id="UP000012179"/>
    </source>
</evidence>
<dbReference type="PANTHER" id="PTHR33221">
    <property type="entry name" value="WINGED HELIX-TURN-HELIX TRANSCRIPTIONAL REGULATOR, RRF2 FAMILY"/>
    <property type="match status" value="1"/>
</dbReference>
<dbReference type="GO" id="GO:0003700">
    <property type="term" value="F:DNA-binding transcription factor activity"/>
    <property type="evidence" value="ECO:0007669"/>
    <property type="project" value="InterPro"/>
</dbReference>
<protein>
    <submittedName>
        <fullName evidence="2">Fe-S cluster assembly transcriptional regulator IscR</fullName>
    </submittedName>
</protein>
<evidence type="ECO:0000256" key="1">
    <source>
        <dbReference type="ARBA" id="ARBA00023125"/>
    </source>
</evidence>
<keyword evidence="1" id="KW-0238">DNA-binding</keyword>
<dbReference type="Proteomes" id="UP000012179">
    <property type="component" value="Chromosome"/>
</dbReference>
<dbReference type="InterPro" id="IPR010242">
    <property type="entry name" value="TF_HTH_IscR"/>
</dbReference>
<dbReference type="InterPro" id="IPR036390">
    <property type="entry name" value="WH_DNA-bd_sf"/>
</dbReference>
<accession>A0A1W6STB9</accession>
<dbReference type="PANTHER" id="PTHR33221:SF5">
    <property type="entry name" value="HTH-TYPE TRANSCRIPTIONAL REGULATOR ISCR"/>
    <property type="match status" value="1"/>
</dbReference>
<dbReference type="RefSeq" id="WP_004174082.1">
    <property type="nucleotide sequence ID" value="NZ_CP021106.3"/>
</dbReference>
<dbReference type="GO" id="GO:0005829">
    <property type="term" value="C:cytosol"/>
    <property type="evidence" value="ECO:0007669"/>
    <property type="project" value="TreeGrafter"/>
</dbReference>
<gene>
    <name evidence="2" type="ORF">EBAPG3_005500</name>
</gene>
<dbReference type="GO" id="GO:0003690">
    <property type="term" value="F:double-stranded DNA binding"/>
    <property type="evidence" value="ECO:0007669"/>
    <property type="project" value="InterPro"/>
</dbReference>
<dbReference type="PROSITE" id="PS51197">
    <property type="entry name" value="HTH_RRF2_2"/>
    <property type="match status" value="1"/>
</dbReference>
<sequence length="156" mass="17116">MRLTTKGRFAVTAMIDLALHSGHGPVTLAGISERQKISLSYLEQLFGKLRRNKLVGSVRGPGGGYRLAKPMSEVSVVDIILAVDEPIDATQCGGKENCHNDQRCMTHDLWASLNVRIRDYLALVTLEQLVASPKVKDIAVLQDMRACKQSEETVLA</sequence>
<dbReference type="InterPro" id="IPR036388">
    <property type="entry name" value="WH-like_DNA-bd_sf"/>
</dbReference>
<dbReference type="OrthoDB" id="9808360at2"/>
<name>A0A1W6STB9_9PROT</name>
<dbReference type="InterPro" id="IPR000944">
    <property type="entry name" value="Tscrpt_reg_Rrf2"/>
</dbReference>
<dbReference type="eggNOG" id="COG1959">
    <property type="taxonomic scope" value="Bacteria"/>
</dbReference>
<dbReference type="NCBIfam" id="TIGR02010">
    <property type="entry name" value="IscR"/>
    <property type="match status" value="1"/>
</dbReference>